<proteinExistence type="predicted"/>
<dbReference type="Proteomes" id="UP000297910">
    <property type="component" value="Unassembled WGS sequence"/>
</dbReference>
<dbReference type="AlphaFoldDB" id="A0A4Z1FDV6"/>
<keyword evidence="2" id="KW-1185">Reference proteome</keyword>
<gene>
    <name evidence="1" type="ORF">BPAE_0260g00060</name>
</gene>
<name>A0A4Z1FDV6_9HELO</name>
<sequence>MSKLLMIQARRYSMRCLKSDLRQGESSGITSGRQLQGFRSIYKGIDVQCLQSVEWFNISLDGFQRFSYIQERQAEERTDSEDTPRFFTNINYIGRIWR</sequence>
<dbReference type="EMBL" id="PQXI01000259">
    <property type="protein sequence ID" value="TGO20863.1"/>
    <property type="molecule type" value="Genomic_DNA"/>
</dbReference>
<organism evidence="1 2">
    <name type="scientific">Botrytis paeoniae</name>
    <dbReference type="NCBI Taxonomy" id="278948"/>
    <lineage>
        <taxon>Eukaryota</taxon>
        <taxon>Fungi</taxon>
        <taxon>Dikarya</taxon>
        <taxon>Ascomycota</taxon>
        <taxon>Pezizomycotina</taxon>
        <taxon>Leotiomycetes</taxon>
        <taxon>Helotiales</taxon>
        <taxon>Sclerotiniaceae</taxon>
        <taxon>Botrytis</taxon>
    </lineage>
</organism>
<evidence type="ECO:0000313" key="1">
    <source>
        <dbReference type="EMBL" id="TGO20863.1"/>
    </source>
</evidence>
<reference evidence="1 2" key="1">
    <citation type="submission" date="2017-12" db="EMBL/GenBank/DDBJ databases">
        <title>Comparative genomics of Botrytis spp.</title>
        <authorList>
            <person name="Valero-Jimenez C.A."/>
            <person name="Tapia P."/>
            <person name="Veloso J."/>
            <person name="Silva-Moreno E."/>
            <person name="Staats M."/>
            <person name="Valdes J.H."/>
            <person name="Van Kan J.A.L."/>
        </authorList>
    </citation>
    <scope>NUCLEOTIDE SEQUENCE [LARGE SCALE GENOMIC DNA]</scope>
    <source>
        <strain evidence="1 2">Bp0003</strain>
    </source>
</reference>
<evidence type="ECO:0000313" key="2">
    <source>
        <dbReference type="Proteomes" id="UP000297910"/>
    </source>
</evidence>
<protein>
    <submittedName>
        <fullName evidence="1">Uncharacterized protein</fullName>
    </submittedName>
</protein>
<comment type="caution">
    <text evidence="1">The sequence shown here is derived from an EMBL/GenBank/DDBJ whole genome shotgun (WGS) entry which is preliminary data.</text>
</comment>
<accession>A0A4Z1FDV6</accession>